<name>A0A811U3N7_CERCA</name>
<comment type="caution">
    <text evidence="1">The sequence shown here is derived from an EMBL/GenBank/DDBJ whole genome shotgun (WGS) entry which is preliminary data.</text>
</comment>
<organism evidence="1 2">
    <name type="scientific">Ceratitis capitata</name>
    <name type="common">Mediterranean fruit fly</name>
    <name type="synonym">Tephritis capitata</name>
    <dbReference type="NCBI Taxonomy" id="7213"/>
    <lineage>
        <taxon>Eukaryota</taxon>
        <taxon>Metazoa</taxon>
        <taxon>Ecdysozoa</taxon>
        <taxon>Arthropoda</taxon>
        <taxon>Hexapoda</taxon>
        <taxon>Insecta</taxon>
        <taxon>Pterygota</taxon>
        <taxon>Neoptera</taxon>
        <taxon>Endopterygota</taxon>
        <taxon>Diptera</taxon>
        <taxon>Brachycera</taxon>
        <taxon>Muscomorpha</taxon>
        <taxon>Tephritoidea</taxon>
        <taxon>Tephritidae</taxon>
        <taxon>Ceratitis</taxon>
        <taxon>Ceratitis</taxon>
    </lineage>
</organism>
<evidence type="ECO:0000313" key="1">
    <source>
        <dbReference type="EMBL" id="CAD6992063.1"/>
    </source>
</evidence>
<gene>
    <name evidence="1" type="ORF">CCAP1982_LOCUS944</name>
</gene>
<evidence type="ECO:0000313" key="2">
    <source>
        <dbReference type="Proteomes" id="UP000606786"/>
    </source>
</evidence>
<protein>
    <submittedName>
        <fullName evidence="1">(Mediterranean fruit fly) hypothetical protein</fullName>
    </submittedName>
</protein>
<proteinExistence type="predicted"/>
<keyword evidence="2" id="KW-1185">Reference proteome</keyword>
<dbReference type="Proteomes" id="UP000606786">
    <property type="component" value="Unassembled WGS sequence"/>
</dbReference>
<dbReference type="EMBL" id="CAJHJT010000001">
    <property type="protein sequence ID" value="CAD6992063.1"/>
    <property type="molecule type" value="Genomic_DNA"/>
</dbReference>
<dbReference type="AlphaFoldDB" id="A0A811U3N7"/>
<accession>A0A811U3N7</accession>
<reference evidence="1" key="1">
    <citation type="submission" date="2020-11" db="EMBL/GenBank/DDBJ databases">
        <authorList>
            <person name="Whitehead M."/>
        </authorList>
    </citation>
    <scope>NUCLEOTIDE SEQUENCE</scope>
    <source>
        <strain evidence="1">EGII</strain>
    </source>
</reference>
<sequence>MLFHVMIGVRAIRNYSPNYSVAKICQKNINPNCESLGRGLEAVEKDNLANTNQLWRVMMKAWKAVFRENCWHLADSKPRSWADALANNENLTMY</sequence>